<dbReference type="SUPFAM" id="SSF55874">
    <property type="entry name" value="ATPase domain of HSP90 chaperone/DNA topoisomerase II/histidine kinase"/>
    <property type="match status" value="1"/>
</dbReference>
<evidence type="ECO:0000256" key="5">
    <source>
        <dbReference type="ARBA" id="ARBA00022741"/>
    </source>
</evidence>
<dbReference type="Proteomes" id="UP000178797">
    <property type="component" value="Unassembled WGS sequence"/>
</dbReference>
<keyword evidence="9" id="KW-0175">Coiled coil</keyword>
<keyword evidence="4" id="KW-0808">Transferase</keyword>
<keyword evidence="8" id="KW-0902">Two-component regulatory system</keyword>
<evidence type="ECO:0000256" key="9">
    <source>
        <dbReference type="SAM" id="Coils"/>
    </source>
</evidence>
<protein>
    <recommendedName>
        <fullName evidence="2">histidine kinase</fullName>
        <ecNumber evidence="2">2.7.13.3</ecNumber>
    </recommendedName>
</protein>
<keyword evidence="7" id="KW-0067">ATP-binding</keyword>
<proteinExistence type="predicted"/>
<evidence type="ECO:0000256" key="8">
    <source>
        <dbReference type="ARBA" id="ARBA00023012"/>
    </source>
</evidence>
<dbReference type="PROSITE" id="PS50112">
    <property type="entry name" value="PAS"/>
    <property type="match status" value="1"/>
</dbReference>
<dbReference type="GO" id="GO:0005524">
    <property type="term" value="F:ATP binding"/>
    <property type="evidence" value="ECO:0007669"/>
    <property type="project" value="UniProtKB-KW"/>
</dbReference>
<dbReference type="InterPro" id="IPR050736">
    <property type="entry name" value="Sensor_HK_Regulatory"/>
</dbReference>
<dbReference type="PANTHER" id="PTHR43711">
    <property type="entry name" value="TWO-COMPONENT HISTIDINE KINASE"/>
    <property type="match status" value="1"/>
</dbReference>
<dbReference type="SMART" id="SM00091">
    <property type="entry name" value="PAS"/>
    <property type="match status" value="1"/>
</dbReference>
<dbReference type="EC" id="2.7.13.3" evidence="2"/>
<dbReference type="InterPro" id="IPR000014">
    <property type="entry name" value="PAS"/>
</dbReference>
<evidence type="ECO:0000259" key="10">
    <source>
        <dbReference type="PROSITE" id="PS50109"/>
    </source>
</evidence>
<feature type="domain" description="PAS" evidence="11">
    <location>
        <begin position="118"/>
        <end position="165"/>
    </location>
</feature>
<evidence type="ECO:0000313" key="13">
    <source>
        <dbReference type="Proteomes" id="UP000178797"/>
    </source>
</evidence>
<dbReference type="Gene3D" id="1.10.287.130">
    <property type="match status" value="1"/>
</dbReference>
<evidence type="ECO:0000256" key="3">
    <source>
        <dbReference type="ARBA" id="ARBA00022553"/>
    </source>
</evidence>
<dbReference type="InterPro" id="IPR003594">
    <property type="entry name" value="HATPase_dom"/>
</dbReference>
<organism evidence="12 13">
    <name type="scientific">Candidatus Schekmanbacteria bacterium RBG_16_38_10</name>
    <dbReference type="NCBI Taxonomy" id="1817879"/>
    <lineage>
        <taxon>Bacteria</taxon>
        <taxon>Candidatus Schekmaniibacteriota</taxon>
    </lineage>
</organism>
<dbReference type="PROSITE" id="PS50109">
    <property type="entry name" value="HIS_KIN"/>
    <property type="match status" value="1"/>
</dbReference>
<dbReference type="InterPro" id="IPR005467">
    <property type="entry name" value="His_kinase_dom"/>
</dbReference>
<dbReference type="InterPro" id="IPR004358">
    <property type="entry name" value="Sig_transdc_His_kin-like_C"/>
</dbReference>
<dbReference type="InterPro" id="IPR036097">
    <property type="entry name" value="HisK_dim/P_sf"/>
</dbReference>
<dbReference type="SUPFAM" id="SSF47384">
    <property type="entry name" value="Homodimeric domain of signal transducing histidine kinase"/>
    <property type="match status" value="1"/>
</dbReference>
<keyword evidence="6" id="KW-0418">Kinase</keyword>
<dbReference type="SMART" id="SM00387">
    <property type="entry name" value="HATPase_c"/>
    <property type="match status" value="1"/>
</dbReference>
<evidence type="ECO:0000313" key="12">
    <source>
        <dbReference type="EMBL" id="OGL46660.1"/>
    </source>
</evidence>
<dbReference type="Gene3D" id="3.30.565.10">
    <property type="entry name" value="Histidine kinase-like ATPase, C-terminal domain"/>
    <property type="match status" value="1"/>
</dbReference>
<dbReference type="GO" id="GO:0000155">
    <property type="term" value="F:phosphorelay sensor kinase activity"/>
    <property type="evidence" value="ECO:0007669"/>
    <property type="project" value="InterPro"/>
</dbReference>
<evidence type="ECO:0000256" key="7">
    <source>
        <dbReference type="ARBA" id="ARBA00022840"/>
    </source>
</evidence>
<dbReference type="Pfam" id="PF02518">
    <property type="entry name" value="HATPase_c"/>
    <property type="match status" value="1"/>
</dbReference>
<dbReference type="PANTHER" id="PTHR43711:SF31">
    <property type="entry name" value="HISTIDINE KINASE"/>
    <property type="match status" value="1"/>
</dbReference>
<feature type="domain" description="Histidine kinase" evidence="10">
    <location>
        <begin position="243"/>
        <end position="461"/>
    </location>
</feature>
<dbReference type="AlphaFoldDB" id="A0A1F7RYZ9"/>
<gene>
    <name evidence="12" type="ORF">A2W05_02150</name>
</gene>
<evidence type="ECO:0000256" key="2">
    <source>
        <dbReference type="ARBA" id="ARBA00012438"/>
    </source>
</evidence>
<dbReference type="Pfam" id="PF00512">
    <property type="entry name" value="HisKA"/>
    <property type="match status" value="1"/>
</dbReference>
<dbReference type="CDD" id="cd00082">
    <property type="entry name" value="HisKA"/>
    <property type="match status" value="1"/>
</dbReference>
<evidence type="ECO:0000256" key="1">
    <source>
        <dbReference type="ARBA" id="ARBA00000085"/>
    </source>
</evidence>
<evidence type="ECO:0000256" key="6">
    <source>
        <dbReference type="ARBA" id="ARBA00022777"/>
    </source>
</evidence>
<dbReference type="InterPro" id="IPR035965">
    <property type="entry name" value="PAS-like_dom_sf"/>
</dbReference>
<keyword evidence="5" id="KW-0547">Nucleotide-binding</keyword>
<dbReference type="SUPFAM" id="SSF55785">
    <property type="entry name" value="PYP-like sensor domain (PAS domain)"/>
    <property type="match status" value="1"/>
</dbReference>
<evidence type="ECO:0000256" key="4">
    <source>
        <dbReference type="ARBA" id="ARBA00022679"/>
    </source>
</evidence>
<comment type="catalytic activity">
    <reaction evidence="1">
        <text>ATP + protein L-histidine = ADP + protein N-phospho-L-histidine.</text>
        <dbReference type="EC" id="2.7.13.3"/>
    </reaction>
</comment>
<dbReference type="InterPro" id="IPR036890">
    <property type="entry name" value="HATPase_C_sf"/>
</dbReference>
<dbReference type="EMBL" id="MGDE01000080">
    <property type="protein sequence ID" value="OGL46660.1"/>
    <property type="molecule type" value="Genomic_DNA"/>
</dbReference>
<dbReference type="Gene3D" id="3.30.450.20">
    <property type="entry name" value="PAS domain"/>
    <property type="match status" value="1"/>
</dbReference>
<dbReference type="PRINTS" id="PR00344">
    <property type="entry name" value="BCTRLSENSOR"/>
</dbReference>
<evidence type="ECO:0000259" key="11">
    <source>
        <dbReference type="PROSITE" id="PS50112"/>
    </source>
</evidence>
<name>A0A1F7RYZ9_9BACT</name>
<dbReference type="Pfam" id="PF13426">
    <property type="entry name" value="PAS_9"/>
    <property type="match status" value="1"/>
</dbReference>
<dbReference type="SMART" id="SM00388">
    <property type="entry name" value="HisKA"/>
    <property type="match status" value="1"/>
</dbReference>
<dbReference type="InterPro" id="IPR003661">
    <property type="entry name" value="HisK_dim/P_dom"/>
</dbReference>
<keyword evidence="3" id="KW-0597">Phosphoprotein</keyword>
<reference evidence="12 13" key="1">
    <citation type="journal article" date="2016" name="Nat. Commun.">
        <title>Thousands of microbial genomes shed light on interconnected biogeochemical processes in an aquifer system.</title>
        <authorList>
            <person name="Anantharaman K."/>
            <person name="Brown C.T."/>
            <person name="Hug L.A."/>
            <person name="Sharon I."/>
            <person name="Castelle C.J."/>
            <person name="Probst A.J."/>
            <person name="Thomas B.C."/>
            <person name="Singh A."/>
            <person name="Wilkins M.J."/>
            <person name="Karaoz U."/>
            <person name="Brodie E.L."/>
            <person name="Williams K.H."/>
            <person name="Hubbard S.S."/>
            <person name="Banfield J.F."/>
        </authorList>
    </citation>
    <scope>NUCLEOTIDE SEQUENCE [LARGE SCALE GENOMIC DNA]</scope>
</reference>
<comment type="caution">
    <text evidence="12">The sequence shown here is derived from an EMBL/GenBank/DDBJ whole genome shotgun (WGS) entry which is preliminary data.</text>
</comment>
<sequence>MTSDKFIEEVVNTFNKIEILSFFYENPYTIDSAEGISHWIGRKKDDILEDLEDLVVSRILQSEKAEESFLYRYSPPDHIHKIISNILSAKKLYQDKIKDLEKERKNLEDQFLKEIIREKSKTRTIIESMNEGILVINKNLQILTINHVAKDIFSIEDEKPLGKKLSELAKDIEKIKIIENIIISGNISEENLLFTGNKKNIYKVGFSLLKDEYSNELIGYVLVFNDTTKEKEAEKIKTEFISMFTHDLKNPLNAVILNSTYLIEKLNKNASDDTEAIFLKMINDSGKRILRIIEDFLSVSIIEAGMLKMKFEEVNYDKVLSLTAYTFSSFASEKKLQIETEVQSGLPTIWIDRLQMERVLENLLSNAIKFTPDGGKIKVTAHEENGSIVTCISDTGIGISKEDLPNLFDKYYRSQKTSNIKGTGLGLSIVKSIIDAHNGKISVESEENKGTRFSFYLPLKRPLAY</sequence>
<accession>A0A1F7RYZ9</accession>
<dbReference type="FunFam" id="3.30.565.10:FF:000037">
    <property type="entry name" value="Hybrid sensor histidine kinase/response regulator"/>
    <property type="match status" value="1"/>
</dbReference>
<feature type="coiled-coil region" evidence="9">
    <location>
        <begin position="83"/>
        <end position="117"/>
    </location>
</feature>